<name>A0AA86NH78_9EUKA</name>
<comment type="caution">
    <text evidence="1">The sequence shown here is derived from an EMBL/GenBank/DDBJ whole genome shotgun (WGS) entry which is preliminary data.</text>
</comment>
<dbReference type="AlphaFoldDB" id="A0AA86NH78"/>
<protein>
    <submittedName>
        <fullName evidence="2">Hypothetical_protein</fullName>
    </submittedName>
</protein>
<evidence type="ECO:0000313" key="3">
    <source>
        <dbReference type="Proteomes" id="UP001642409"/>
    </source>
</evidence>
<evidence type="ECO:0000313" key="1">
    <source>
        <dbReference type="EMBL" id="CAI9919068.1"/>
    </source>
</evidence>
<organism evidence="1">
    <name type="scientific">Hexamita inflata</name>
    <dbReference type="NCBI Taxonomy" id="28002"/>
    <lineage>
        <taxon>Eukaryota</taxon>
        <taxon>Metamonada</taxon>
        <taxon>Diplomonadida</taxon>
        <taxon>Hexamitidae</taxon>
        <taxon>Hexamitinae</taxon>
        <taxon>Hexamita</taxon>
    </lineage>
</organism>
<dbReference type="Proteomes" id="UP001642409">
    <property type="component" value="Unassembled WGS sequence"/>
</dbReference>
<dbReference type="EMBL" id="CATOUU010000171">
    <property type="protein sequence ID" value="CAI9919068.1"/>
    <property type="molecule type" value="Genomic_DNA"/>
</dbReference>
<keyword evidence="3" id="KW-1185">Reference proteome</keyword>
<gene>
    <name evidence="2" type="ORF">HINF_LOCUS4277</name>
    <name evidence="1" type="ORF">HINF_LOCUS6713</name>
</gene>
<evidence type="ECO:0000313" key="2">
    <source>
        <dbReference type="EMBL" id="CAL5977394.1"/>
    </source>
</evidence>
<dbReference type="EMBL" id="CAXDID020000008">
    <property type="protein sequence ID" value="CAL5977394.1"/>
    <property type="molecule type" value="Genomic_DNA"/>
</dbReference>
<accession>A0AA86NH78</accession>
<reference evidence="2 3" key="2">
    <citation type="submission" date="2024-07" db="EMBL/GenBank/DDBJ databases">
        <authorList>
            <person name="Akdeniz Z."/>
        </authorList>
    </citation>
    <scope>NUCLEOTIDE SEQUENCE [LARGE SCALE GENOMIC DNA]</scope>
</reference>
<proteinExistence type="predicted"/>
<reference evidence="1" key="1">
    <citation type="submission" date="2023-06" db="EMBL/GenBank/DDBJ databases">
        <authorList>
            <person name="Kurt Z."/>
        </authorList>
    </citation>
    <scope>NUCLEOTIDE SEQUENCE</scope>
</reference>
<sequence>MKNNFKSLSLVRKISHQAIPLRFTSAKLSSSQPKLRSCLSVNQEINIIKPILQKIDESSEEHQLEIIQAHVHQSEMWNDLLSEGSEFEVEQTNLAQIISQFNTLENDFHPLMNMIRQNMNGLQFKNQRMDELLILSSSHEASMDSMIANQVQTMLNIQ</sequence>